<dbReference type="EMBL" id="BBML01000005">
    <property type="protein sequence ID" value="GAK97455.1"/>
    <property type="molecule type" value="Genomic_DNA"/>
</dbReference>
<accession>A0A090Q380</accession>
<reference evidence="1" key="1">
    <citation type="journal article" date="2014" name="Genome Announc.">
        <title>Draft Genome Sequences of Marine Flavobacterium Nonlabens Strains NR17, NR24, NR27, NR32, NR33, and Ara13.</title>
        <authorList>
            <person name="Nakanishi M."/>
            <person name="Meirelles P."/>
            <person name="Suzuki R."/>
            <person name="Takatani N."/>
            <person name="Mino S."/>
            <person name="Suda W."/>
            <person name="Oshima K."/>
            <person name="Hattori M."/>
            <person name="Ohkuma M."/>
            <person name="Hosokawa M."/>
            <person name="Miyashita K."/>
            <person name="Thompson F.L."/>
            <person name="Niwa A."/>
            <person name="Sawabe T."/>
            <person name="Sawabe T."/>
        </authorList>
    </citation>
    <scope>NUCLEOTIDE SEQUENCE [LARGE SCALE GENOMIC DNA]</scope>
    <source>
        <strain evidence="1">JCM 19294</strain>
    </source>
</reference>
<gene>
    <name evidence="1" type="ORF">JCM19294_1501</name>
</gene>
<organism evidence="1 2">
    <name type="scientific">Nonlabens tegetincola</name>
    <dbReference type="NCBI Taxonomy" id="323273"/>
    <lineage>
        <taxon>Bacteria</taxon>
        <taxon>Pseudomonadati</taxon>
        <taxon>Bacteroidota</taxon>
        <taxon>Flavobacteriia</taxon>
        <taxon>Flavobacteriales</taxon>
        <taxon>Flavobacteriaceae</taxon>
        <taxon>Nonlabens</taxon>
    </lineage>
</organism>
<dbReference type="AlphaFoldDB" id="A0A090Q380"/>
<comment type="caution">
    <text evidence="1">The sequence shown here is derived from an EMBL/GenBank/DDBJ whole genome shotgun (WGS) entry which is preliminary data.</text>
</comment>
<evidence type="ECO:0000313" key="2">
    <source>
        <dbReference type="Proteomes" id="UP000029221"/>
    </source>
</evidence>
<sequence length="37" mass="4466">MLLIITLSRKRTISNYQFSYIDILEKIEVLQENKRPV</sequence>
<protein>
    <submittedName>
        <fullName evidence="1">Uncharacterized protein</fullName>
    </submittedName>
</protein>
<evidence type="ECO:0000313" key="1">
    <source>
        <dbReference type="EMBL" id="GAK97455.1"/>
    </source>
</evidence>
<name>A0A090Q380_9FLAO</name>
<proteinExistence type="predicted"/>
<keyword evidence="2" id="KW-1185">Reference proteome</keyword>
<dbReference type="Proteomes" id="UP000029221">
    <property type="component" value="Unassembled WGS sequence"/>
</dbReference>